<keyword evidence="2" id="KW-0378">Hydrolase</keyword>
<dbReference type="Gene3D" id="3.40.710.10">
    <property type="entry name" value="DD-peptidase/beta-lactamase superfamily"/>
    <property type="match status" value="1"/>
</dbReference>
<dbReference type="SUPFAM" id="SSF56601">
    <property type="entry name" value="beta-lactamase/transpeptidase-like"/>
    <property type="match status" value="1"/>
</dbReference>
<dbReference type="Proteomes" id="UP001597262">
    <property type="component" value="Unassembled WGS sequence"/>
</dbReference>
<accession>A0ABW3S2R9</accession>
<dbReference type="PANTHER" id="PTHR43283">
    <property type="entry name" value="BETA-LACTAMASE-RELATED"/>
    <property type="match status" value="1"/>
</dbReference>
<comment type="caution">
    <text evidence="2">The sequence shown here is derived from an EMBL/GenBank/DDBJ whole genome shotgun (WGS) entry which is preliminary data.</text>
</comment>
<dbReference type="EC" id="3.-.-.-" evidence="2"/>
<dbReference type="Pfam" id="PF00144">
    <property type="entry name" value="Beta-lactamase"/>
    <property type="match status" value="1"/>
</dbReference>
<dbReference type="RefSeq" id="WP_379321516.1">
    <property type="nucleotide sequence ID" value="NZ_JBHTLM010000024.1"/>
</dbReference>
<protein>
    <submittedName>
        <fullName evidence="2">Serine hydrolase domain-containing protein</fullName>
        <ecNumber evidence="2">3.-.-.-</ecNumber>
    </submittedName>
</protein>
<evidence type="ECO:0000259" key="1">
    <source>
        <dbReference type="Pfam" id="PF00144"/>
    </source>
</evidence>
<reference evidence="3" key="1">
    <citation type="journal article" date="2019" name="Int. J. Syst. Evol. Microbiol.">
        <title>The Global Catalogue of Microorganisms (GCM) 10K type strain sequencing project: providing services to taxonomists for standard genome sequencing and annotation.</title>
        <authorList>
            <consortium name="The Broad Institute Genomics Platform"/>
            <consortium name="The Broad Institute Genome Sequencing Center for Infectious Disease"/>
            <person name="Wu L."/>
            <person name="Ma J."/>
        </authorList>
    </citation>
    <scope>NUCLEOTIDE SEQUENCE [LARGE SCALE GENOMIC DNA]</scope>
    <source>
        <strain evidence="3">CCUG 59189</strain>
    </source>
</reference>
<evidence type="ECO:0000313" key="2">
    <source>
        <dbReference type="EMBL" id="MFD1179089.1"/>
    </source>
</evidence>
<dbReference type="EMBL" id="JBHTLM010000024">
    <property type="protein sequence ID" value="MFD1179089.1"/>
    <property type="molecule type" value="Genomic_DNA"/>
</dbReference>
<gene>
    <name evidence="2" type="ORF">ACFQ3W_22680</name>
</gene>
<proteinExistence type="predicted"/>
<feature type="domain" description="Beta-lactamase-related" evidence="1">
    <location>
        <begin position="19"/>
        <end position="288"/>
    </location>
</feature>
<evidence type="ECO:0000313" key="3">
    <source>
        <dbReference type="Proteomes" id="UP001597262"/>
    </source>
</evidence>
<dbReference type="PANTHER" id="PTHR43283:SF7">
    <property type="entry name" value="BETA-LACTAMASE-RELATED DOMAIN-CONTAINING PROTEIN"/>
    <property type="match status" value="1"/>
</dbReference>
<dbReference type="InterPro" id="IPR050789">
    <property type="entry name" value="Diverse_Enzym_Activities"/>
</dbReference>
<name>A0ABW3S2R9_9BACL</name>
<dbReference type="InterPro" id="IPR001466">
    <property type="entry name" value="Beta-lactam-related"/>
</dbReference>
<organism evidence="2 3">
    <name type="scientific">Paenibacillus puldeungensis</name>
    <dbReference type="NCBI Taxonomy" id="696536"/>
    <lineage>
        <taxon>Bacteria</taxon>
        <taxon>Bacillati</taxon>
        <taxon>Bacillota</taxon>
        <taxon>Bacilli</taxon>
        <taxon>Bacillales</taxon>
        <taxon>Paenibacillaceae</taxon>
        <taxon>Paenibacillus</taxon>
    </lineage>
</organism>
<dbReference type="GO" id="GO:0016787">
    <property type="term" value="F:hydrolase activity"/>
    <property type="evidence" value="ECO:0007669"/>
    <property type="project" value="UniProtKB-KW"/>
</dbReference>
<sequence>MNLSALSNAIDTLNLKSCLISRNGQLVFEHYRNRQSAGQIAKINSCTKSFLSALICIGIDHGLVAAPETSLSEFYPQLTSDQDPRKQEITLAHLLTMSAGFNWSEFGGHNSFPRMTRSPDWVQFVLEQPMSDRPGDRMEYNSGASQLLSAILMQSTGMSTAKFAEIHLFGPLGIEDYKWEQDPQGVHTGGFGLWLRPADMLKFGLLYLQQGNWENKQLISQELLKRSVQPMLDVEAPNRGCYAWHWWTDTYLAPDELSAASFDFYYARGYGGQFIYILPSLDTVVVITDDKRKKDRSPSDVFREFIIPYIL</sequence>
<dbReference type="InterPro" id="IPR012338">
    <property type="entry name" value="Beta-lactam/transpept-like"/>
</dbReference>
<keyword evidence="3" id="KW-1185">Reference proteome</keyword>